<dbReference type="GO" id="GO:0000796">
    <property type="term" value="C:condensin complex"/>
    <property type="evidence" value="ECO:0007669"/>
    <property type="project" value="InterPro"/>
</dbReference>
<comment type="subcellular location">
    <subcellularLocation>
        <location evidence="1">Chromosome</location>
    </subcellularLocation>
</comment>
<feature type="region of interest" description="Disordered" evidence="7">
    <location>
        <begin position="706"/>
        <end position="770"/>
    </location>
</feature>
<dbReference type="AlphaFoldDB" id="A0A7R9KBD6"/>
<accession>A0A7R9KBD6</accession>
<feature type="domain" description="Nuclear condensin complex subunit 3 C-terminal" evidence="8">
    <location>
        <begin position="378"/>
        <end position="614"/>
    </location>
</feature>
<dbReference type="PANTHER" id="PTHR14418">
    <property type="entry name" value="CONDENSIN COMPLEX SUBUNIT 3-RELATED"/>
    <property type="match status" value="1"/>
</dbReference>
<keyword evidence="10" id="KW-1185">Reference proteome</keyword>
<organism evidence="9">
    <name type="scientific">Medioppia subpectinata</name>
    <dbReference type="NCBI Taxonomy" id="1979941"/>
    <lineage>
        <taxon>Eukaryota</taxon>
        <taxon>Metazoa</taxon>
        <taxon>Ecdysozoa</taxon>
        <taxon>Arthropoda</taxon>
        <taxon>Chelicerata</taxon>
        <taxon>Arachnida</taxon>
        <taxon>Acari</taxon>
        <taxon>Acariformes</taxon>
        <taxon>Sarcoptiformes</taxon>
        <taxon>Oribatida</taxon>
        <taxon>Brachypylina</taxon>
        <taxon>Oppioidea</taxon>
        <taxon>Oppiidae</taxon>
        <taxon>Medioppia</taxon>
    </lineage>
</organism>
<dbReference type="GO" id="GO:0000793">
    <property type="term" value="C:condensed chromosome"/>
    <property type="evidence" value="ECO:0007669"/>
    <property type="project" value="TreeGrafter"/>
</dbReference>
<evidence type="ECO:0000259" key="8">
    <source>
        <dbReference type="Pfam" id="PF12719"/>
    </source>
</evidence>
<keyword evidence="5" id="KW-0226">DNA condensation</keyword>
<proteinExistence type="predicted"/>
<dbReference type="InterPro" id="IPR025977">
    <property type="entry name" value="Cnd3_C"/>
</dbReference>
<dbReference type="OrthoDB" id="27187at2759"/>
<dbReference type="Pfam" id="PF12719">
    <property type="entry name" value="Cnd3"/>
    <property type="match status" value="1"/>
</dbReference>
<feature type="region of interest" description="Disordered" evidence="7">
    <location>
        <begin position="775"/>
        <end position="794"/>
    </location>
</feature>
<feature type="compositionally biased region" description="Polar residues" evidence="7">
    <location>
        <begin position="752"/>
        <end position="764"/>
    </location>
</feature>
<protein>
    <recommendedName>
        <fullName evidence="8">Nuclear condensin complex subunit 3 C-terminal domain-containing protein</fullName>
    </recommendedName>
</protein>
<keyword evidence="2" id="KW-0158">Chromosome</keyword>
<evidence type="ECO:0000256" key="2">
    <source>
        <dbReference type="ARBA" id="ARBA00022454"/>
    </source>
</evidence>
<keyword evidence="4" id="KW-0498">Mitosis</keyword>
<dbReference type="GO" id="GO:0051301">
    <property type="term" value="P:cell division"/>
    <property type="evidence" value="ECO:0007669"/>
    <property type="project" value="UniProtKB-KW"/>
</dbReference>
<reference evidence="9" key="1">
    <citation type="submission" date="2020-11" db="EMBL/GenBank/DDBJ databases">
        <authorList>
            <person name="Tran Van P."/>
        </authorList>
    </citation>
    <scope>NUCLEOTIDE SEQUENCE</scope>
</reference>
<dbReference type="Proteomes" id="UP000759131">
    <property type="component" value="Unassembled WGS sequence"/>
</dbReference>
<evidence type="ECO:0000256" key="5">
    <source>
        <dbReference type="ARBA" id="ARBA00023067"/>
    </source>
</evidence>
<dbReference type="EMBL" id="OC854654">
    <property type="protein sequence ID" value="CAD7619916.1"/>
    <property type="molecule type" value="Genomic_DNA"/>
</dbReference>
<dbReference type="InterPro" id="IPR027165">
    <property type="entry name" value="CND3"/>
</dbReference>
<dbReference type="EMBL" id="CAJPIZ010000079">
    <property type="protein sequence ID" value="CAG2100346.1"/>
    <property type="molecule type" value="Genomic_DNA"/>
</dbReference>
<evidence type="ECO:0000256" key="1">
    <source>
        <dbReference type="ARBA" id="ARBA00004286"/>
    </source>
</evidence>
<name>A0A7R9KBD6_9ACAR</name>
<evidence type="ECO:0000313" key="10">
    <source>
        <dbReference type="Proteomes" id="UP000759131"/>
    </source>
</evidence>
<keyword evidence="6" id="KW-0131">Cell cycle</keyword>
<feature type="compositionally biased region" description="Acidic residues" evidence="7">
    <location>
        <begin position="723"/>
        <end position="738"/>
    </location>
</feature>
<evidence type="ECO:0000256" key="6">
    <source>
        <dbReference type="ARBA" id="ARBA00023306"/>
    </source>
</evidence>
<sequence length="1005" mass="111535">MLRQRLREERTASVAIVSTRVSGDEAITQLVDEFRDQNLRADRVFSVSMNVENVFLWRYLCQFCKTNGIENKDLKAATVDISVTHSIADPIVNGEQTIQQSMATSDEMPIVDNPIVDNPIVDNPMVDIPIVDIPIVEMPIIADVSQTNDETEVQTTVDLFDLLVPDVPIFCAYLEKYVHNVTAQHLTIADALDFEFIFNQFMKVSLLLDIGDDAQRKILVQTMRSILIDNQIGDKFHGYITPVMKCLATNGFTDAVVTQVSATLAQLSATLLEDMEADGRTEEAPELADKIKTAEEEVNGIRDRIAANTSLLSQSSQTSLQSKSLPSFADHPKSLMSCLQVFSSCLEFGNYTEVNAVMQTHIEKVVSICPNIPPQSVLYIFLKDIEEIKIISLQSIFDSLCEHGITIFDDKVDKNGLTSEDNSKARQLAFDSDGDEDFITSLKQFFESQLESISEDNSKARQLAFDSDGDEDFITSLKQFFESQLESNVWQIRETTVQGVAKLLIHSRLYSPELLSKMIVIWFTPEEKQEIVQFIGDFLRQYALAESLGVIVGQSALQDSFLPTLEILYEQRSETPPPKRINAENLIKFFLNLIDDNSHQELAKDLAKRIVDCDQTQTKFAEDYLLLAVTHLNLVSMSNKDLKAFGENMEKIALKFETSKSKAVKKRLVSIVKKIENRGQQLSADTAFEQDFEPIDDIDDTLDQMSAADVTPPPVPVIRTDTTADESADPLVDEDGDEGQNTAAEANDSDAESFNTCPESQSPPQKRRRLTTDGESFFDTNEPDSVPNGLESHPLFDEVNDLETNTSELSLNESMAEVSAEPVAEVSAETAGEETAEPMAEDSDEALVSTVTVGAEPTNESTSEYVESSEATGAENVDQIADECMLSTISTGAATADEDPSPEPDPRLDDPFMTYTRIPVPHRVFTNSVHLKDNVFVRNGQQVLQSFQQVSGDEATCFHFDNSSFNLFRLSSSSRLVSSAIDSFSSAVDSMLANMSLMISTVKSR</sequence>
<evidence type="ECO:0000256" key="4">
    <source>
        <dbReference type="ARBA" id="ARBA00022776"/>
    </source>
</evidence>
<evidence type="ECO:0000313" key="9">
    <source>
        <dbReference type="EMBL" id="CAD7619916.1"/>
    </source>
</evidence>
<keyword evidence="3" id="KW-0132">Cell division</keyword>
<dbReference type="PANTHER" id="PTHR14418:SF5">
    <property type="entry name" value="CONDENSIN COMPLEX SUBUNIT 3"/>
    <property type="match status" value="1"/>
</dbReference>
<evidence type="ECO:0000256" key="3">
    <source>
        <dbReference type="ARBA" id="ARBA00022618"/>
    </source>
</evidence>
<gene>
    <name evidence="9" type="ORF">OSB1V03_LOCUS413</name>
</gene>
<dbReference type="GO" id="GO:0007076">
    <property type="term" value="P:mitotic chromosome condensation"/>
    <property type="evidence" value="ECO:0007669"/>
    <property type="project" value="InterPro"/>
</dbReference>
<evidence type="ECO:0000256" key="7">
    <source>
        <dbReference type="SAM" id="MobiDB-lite"/>
    </source>
</evidence>